<keyword evidence="4 7" id="KW-0378">Hydrolase</keyword>
<accession>B4GV37</accession>
<reference evidence="11 12" key="1">
    <citation type="journal article" date="2007" name="Nature">
        <title>Evolution of genes and genomes on the Drosophila phylogeny.</title>
        <authorList>
            <consortium name="Drosophila 12 Genomes Consortium"/>
            <person name="Clark A.G."/>
            <person name="Eisen M.B."/>
            <person name="Smith D.R."/>
            <person name="Bergman C.M."/>
            <person name="Oliver B."/>
            <person name="Markow T.A."/>
            <person name="Kaufman T.C."/>
            <person name="Kellis M."/>
            <person name="Gelbart W."/>
            <person name="Iyer V.N."/>
            <person name="Pollard D.A."/>
            <person name="Sackton T.B."/>
            <person name="Larracuente A.M."/>
            <person name="Singh N.D."/>
            <person name="Abad J.P."/>
            <person name="Abt D.N."/>
            <person name="Adryan B."/>
            <person name="Aguade M."/>
            <person name="Akashi H."/>
            <person name="Anderson W.W."/>
            <person name="Aquadro C.F."/>
            <person name="Ardell D.H."/>
            <person name="Arguello R."/>
            <person name="Artieri C.G."/>
            <person name="Barbash D.A."/>
            <person name="Barker D."/>
            <person name="Barsanti P."/>
            <person name="Batterham P."/>
            <person name="Batzoglou S."/>
            <person name="Begun D."/>
            <person name="Bhutkar A."/>
            <person name="Blanco E."/>
            <person name="Bosak S.A."/>
            <person name="Bradley R.K."/>
            <person name="Brand A.D."/>
            <person name="Brent M.R."/>
            <person name="Brooks A.N."/>
            <person name="Brown R.H."/>
            <person name="Butlin R.K."/>
            <person name="Caggese C."/>
            <person name="Calvi B.R."/>
            <person name="Bernardo de Carvalho A."/>
            <person name="Caspi A."/>
            <person name="Castrezana S."/>
            <person name="Celniker S.E."/>
            <person name="Chang J.L."/>
            <person name="Chapple C."/>
            <person name="Chatterji S."/>
            <person name="Chinwalla A."/>
            <person name="Civetta A."/>
            <person name="Clifton S.W."/>
            <person name="Comeron J.M."/>
            <person name="Costello J.C."/>
            <person name="Coyne J.A."/>
            <person name="Daub J."/>
            <person name="David R.G."/>
            <person name="Delcher A.L."/>
            <person name="Delehaunty K."/>
            <person name="Do C.B."/>
            <person name="Ebling H."/>
            <person name="Edwards K."/>
            <person name="Eickbush T."/>
            <person name="Evans J.D."/>
            <person name="Filipski A."/>
            <person name="Findeiss S."/>
            <person name="Freyhult E."/>
            <person name="Fulton L."/>
            <person name="Fulton R."/>
            <person name="Garcia A.C."/>
            <person name="Gardiner A."/>
            <person name="Garfield D.A."/>
            <person name="Garvin B.E."/>
            <person name="Gibson G."/>
            <person name="Gilbert D."/>
            <person name="Gnerre S."/>
            <person name="Godfrey J."/>
            <person name="Good R."/>
            <person name="Gotea V."/>
            <person name="Gravely B."/>
            <person name="Greenberg A.J."/>
            <person name="Griffiths-Jones S."/>
            <person name="Gross S."/>
            <person name="Guigo R."/>
            <person name="Gustafson E.A."/>
            <person name="Haerty W."/>
            <person name="Hahn M.W."/>
            <person name="Halligan D.L."/>
            <person name="Halpern A.L."/>
            <person name="Halter G.M."/>
            <person name="Han M.V."/>
            <person name="Heger A."/>
            <person name="Hillier L."/>
            <person name="Hinrichs A.S."/>
            <person name="Holmes I."/>
            <person name="Hoskins R.A."/>
            <person name="Hubisz M.J."/>
            <person name="Hultmark D."/>
            <person name="Huntley M.A."/>
            <person name="Jaffe D.B."/>
            <person name="Jagadeeshan S."/>
            <person name="Jeck W.R."/>
            <person name="Johnson J."/>
            <person name="Jones C.D."/>
            <person name="Jordan W.C."/>
            <person name="Karpen G.H."/>
            <person name="Kataoka E."/>
            <person name="Keightley P.D."/>
            <person name="Kheradpour P."/>
            <person name="Kirkness E.F."/>
            <person name="Koerich L.B."/>
            <person name="Kristiansen K."/>
            <person name="Kudrna D."/>
            <person name="Kulathinal R.J."/>
            <person name="Kumar S."/>
            <person name="Kwok R."/>
            <person name="Lander E."/>
            <person name="Langley C.H."/>
            <person name="Lapoint R."/>
            <person name="Lazzaro B.P."/>
            <person name="Lee S.J."/>
            <person name="Levesque L."/>
            <person name="Li R."/>
            <person name="Lin C.F."/>
            <person name="Lin M.F."/>
            <person name="Lindblad-Toh K."/>
            <person name="Llopart A."/>
            <person name="Long M."/>
            <person name="Low L."/>
            <person name="Lozovsky E."/>
            <person name="Lu J."/>
            <person name="Luo M."/>
            <person name="Machado C.A."/>
            <person name="Makalowski W."/>
            <person name="Marzo M."/>
            <person name="Matsuda M."/>
            <person name="Matzkin L."/>
            <person name="McAllister B."/>
            <person name="McBride C.S."/>
            <person name="McKernan B."/>
            <person name="McKernan K."/>
            <person name="Mendez-Lago M."/>
            <person name="Minx P."/>
            <person name="Mollenhauer M.U."/>
            <person name="Montooth K."/>
            <person name="Mount S.M."/>
            <person name="Mu X."/>
            <person name="Myers E."/>
            <person name="Negre B."/>
            <person name="Newfeld S."/>
            <person name="Nielsen R."/>
            <person name="Noor M.A."/>
            <person name="O'Grady P."/>
            <person name="Pachter L."/>
            <person name="Papaceit M."/>
            <person name="Parisi M.J."/>
            <person name="Parisi M."/>
            <person name="Parts L."/>
            <person name="Pedersen J.S."/>
            <person name="Pesole G."/>
            <person name="Phillippy A.M."/>
            <person name="Ponting C.P."/>
            <person name="Pop M."/>
            <person name="Porcelli D."/>
            <person name="Powell J.R."/>
            <person name="Prohaska S."/>
            <person name="Pruitt K."/>
            <person name="Puig M."/>
            <person name="Quesneville H."/>
            <person name="Ram K.R."/>
            <person name="Rand D."/>
            <person name="Rasmussen M.D."/>
            <person name="Reed L.K."/>
            <person name="Reenan R."/>
            <person name="Reily A."/>
            <person name="Remington K.A."/>
            <person name="Rieger T.T."/>
            <person name="Ritchie M.G."/>
            <person name="Robin C."/>
            <person name="Rogers Y.H."/>
            <person name="Rohde C."/>
            <person name="Rozas J."/>
            <person name="Rubenfield M.J."/>
            <person name="Ruiz A."/>
            <person name="Russo S."/>
            <person name="Salzberg S.L."/>
            <person name="Sanchez-Gracia A."/>
            <person name="Saranga D.J."/>
            <person name="Sato H."/>
            <person name="Schaeffer S.W."/>
            <person name="Schatz M.C."/>
            <person name="Schlenke T."/>
            <person name="Schwartz R."/>
            <person name="Segarra C."/>
            <person name="Singh R.S."/>
            <person name="Sirot L."/>
            <person name="Sirota M."/>
            <person name="Sisneros N.B."/>
            <person name="Smith C.D."/>
            <person name="Smith T.F."/>
            <person name="Spieth J."/>
            <person name="Stage D.E."/>
            <person name="Stark A."/>
            <person name="Stephan W."/>
            <person name="Strausberg R.L."/>
            <person name="Strempel S."/>
            <person name="Sturgill D."/>
            <person name="Sutton G."/>
            <person name="Sutton G.G."/>
            <person name="Tao W."/>
            <person name="Teichmann S."/>
            <person name="Tobari Y.N."/>
            <person name="Tomimura Y."/>
            <person name="Tsolas J.M."/>
            <person name="Valente V.L."/>
            <person name="Venter E."/>
            <person name="Venter J.C."/>
            <person name="Vicario S."/>
            <person name="Vieira F.G."/>
            <person name="Vilella A.J."/>
            <person name="Villasante A."/>
            <person name="Walenz B."/>
            <person name="Wang J."/>
            <person name="Wasserman M."/>
            <person name="Watts T."/>
            <person name="Wilson D."/>
            <person name="Wilson R.K."/>
            <person name="Wing R.A."/>
            <person name="Wolfner M.F."/>
            <person name="Wong A."/>
            <person name="Wong G.K."/>
            <person name="Wu C.I."/>
            <person name="Wu G."/>
            <person name="Yamamoto D."/>
            <person name="Yang H.P."/>
            <person name="Yang S.P."/>
            <person name="Yorke J.A."/>
            <person name="Yoshida K."/>
            <person name="Zdobnov E."/>
            <person name="Zhang P."/>
            <person name="Zhang Y."/>
            <person name="Zimin A.V."/>
            <person name="Baldwin J."/>
            <person name="Abdouelleil A."/>
            <person name="Abdulkadir J."/>
            <person name="Abebe A."/>
            <person name="Abera B."/>
            <person name="Abreu J."/>
            <person name="Acer S.C."/>
            <person name="Aftuck L."/>
            <person name="Alexander A."/>
            <person name="An P."/>
            <person name="Anderson E."/>
            <person name="Anderson S."/>
            <person name="Arachi H."/>
            <person name="Azer M."/>
            <person name="Bachantsang P."/>
            <person name="Barry A."/>
            <person name="Bayul T."/>
            <person name="Berlin A."/>
            <person name="Bessette D."/>
            <person name="Bloom T."/>
            <person name="Blye J."/>
            <person name="Boguslavskiy L."/>
            <person name="Bonnet C."/>
            <person name="Boukhgalter B."/>
            <person name="Bourzgui I."/>
            <person name="Brown A."/>
            <person name="Cahill P."/>
            <person name="Channer S."/>
            <person name="Cheshatsang Y."/>
            <person name="Chuda L."/>
            <person name="Citroen M."/>
            <person name="Collymore A."/>
            <person name="Cooke P."/>
            <person name="Costello M."/>
            <person name="D'Aco K."/>
            <person name="Daza R."/>
            <person name="De Haan G."/>
            <person name="DeGray S."/>
            <person name="DeMaso C."/>
            <person name="Dhargay N."/>
            <person name="Dooley K."/>
            <person name="Dooley E."/>
            <person name="Doricent M."/>
            <person name="Dorje P."/>
            <person name="Dorjee K."/>
            <person name="Dupes A."/>
            <person name="Elong R."/>
            <person name="Falk J."/>
            <person name="Farina A."/>
            <person name="Faro S."/>
            <person name="Ferguson D."/>
            <person name="Fisher S."/>
            <person name="Foley C.D."/>
            <person name="Franke A."/>
            <person name="Friedrich D."/>
            <person name="Gadbois L."/>
            <person name="Gearin G."/>
            <person name="Gearin C.R."/>
            <person name="Giannoukos G."/>
            <person name="Goode T."/>
            <person name="Graham J."/>
            <person name="Grandbois E."/>
            <person name="Grewal S."/>
            <person name="Gyaltsen K."/>
            <person name="Hafez N."/>
            <person name="Hagos B."/>
            <person name="Hall J."/>
            <person name="Henson C."/>
            <person name="Hollinger A."/>
            <person name="Honan T."/>
            <person name="Huard M.D."/>
            <person name="Hughes L."/>
            <person name="Hurhula B."/>
            <person name="Husby M.E."/>
            <person name="Kamat A."/>
            <person name="Kanga B."/>
            <person name="Kashin S."/>
            <person name="Khazanovich D."/>
            <person name="Kisner P."/>
            <person name="Lance K."/>
            <person name="Lara M."/>
            <person name="Lee W."/>
            <person name="Lennon N."/>
            <person name="Letendre F."/>
            <person name="LeVine R."/>
            <person name="Lipovsky A."/>
            <person name="Liu X."/>
            <person name="Liu J."/>
            <person name="Liu S."/>
            <person name="Lokyitsang T."/>
            <person name="Lokyitsang Y."/>
            <person name="Lubonja R."/>
            <person name="Lui A."/>
            <person name="MacDonald P."/>
            <person name="Magnisalis V."/>
            <person name="Maru K."/>
            <person name="Matthews C."/>
            <person name="McCusker W."/>
            <person name="McDonough S."/>
            <person name="Mehta T."/>
            <person name="Meldrim J."/>
            <person name="Meneus L."/>
            <person name="Mihai O."/>
            <person name="Mihalev A."/>
            <person name="Mihova T."/>
            <person name="Mittelman R."/>
            <person name="Mlenga V."/>
            <person name="Montmayeur A."/>
            <person name="Mulrain L."/>
            <person name="Navidi A."/>
            <person name="Naylor J."/>
            <person name="Negash T."/>
            <person name="Nguyen T."/>
            <person name="Nguyen N."/>
            <person name="Nicol R."/>
            <person name="Norbu C."/>
            <person name="Norbu N."/>
            <person name="Novod N."/>
            <person name="O'Neill B."/>
            <person name="Osman S."/>
            <person name="Markiewicz E."/>
            <person name="Oyono O.L."/>
            <person name="Patti C."/>
            <person name="Phunkhang P."/>
            <person name="Pierre F."/>
            <person name="Priest M."/>
            <person name="Raghuraman S."/>
            <person name="Rege F."/>
            <person name="Reyes R."/>
            <person name="Rise C."/>
            <person name="Rogov P."/>
            <person name="Ross K."/>
            <person name="Ryan E."/>
            <person name="Settipalli S."/>
            <person name="Shea T."/>
            <person name="Sherpa N."/>
            <person name="Shi L."/>
            <person name="Shih D."/>
            <person name="Sparrow T."/>
            <person name="Spaulding J."/>
            <person name="Stalker J."/>
            <person name="Stange-Thomann N."/>
            <person name="Stavropoulos S."/>
            <person name="Stone C."/>
            <person name="Strader C."/>
            <person name="Tesfaye S."/>
            <person name="Thomson T."/>
            <person name="Thoulutsang Y."/>
            <person name="Thoulutsang D."/>
            <person name="Topham K."/>
            <person name="Topping I."/>
            <person name="Tsamla T."/>
            <person name="Vassiliev H."/>
            <person name="Vo A."/>
            <person name="Wangchuk T."/>
            <person name="Wangdi T."/>
            <person name="Weiand M."/>
            <person name="Wilkinson J."/>
            <person name="Wilson A."/>
            <person name="Yadav S."/>
            <person name="Young G."/>
            <person name="Yu Q."/>
            <person name="Zembek L."/>
            <person name="Zhong D."/>
            <person name="Zimmer A."/>
            <person name="Zwirko Z."/>
            <person name="Jaffe D.B."/>
            <person name="Alvarez P."/>
            <person name="Brockman W."/>
            <person name="Butler J."/>
            <person name="Chin C."/>
            <person name="Gnerre S."/>
            <person name="Grabherr M."/>
            <person name="Kleber M."/>
            <person name="Mauceli E."/>
            <person name="MacCallum I."/>
        </authorList>
    </citation>
    <scope>NUCLEOTIDE SEQUENCE [LARGE SCALE GENOMIC DNA]</scope>
    <source>
        <strain evidence="12">MSH-3 / Tucson 14011-0111.49</strain>
    </source>
</reference>
<feature type="domain" description="Glycoside hydrolase family 20 catalytic" evidence="9">
    <location>
        <begin position="162"/>
        <end position="507"/>
    </location>
</feature>
<protein>
    <recommendedName>
        <fullName evidence="7">Beta-hexosaminidase</fullName>
        <ecNumber evidence="7">3.2.1.52</ecNumber>
    </recommendedName>
</protein>
<dbReference type="InterPro" id="IPR029018">
    <property type="entry name" value="Hex-like_dom2"/>
</dbReference>
<feature type="domain" description="Beta-hexosaminidase eukaryotic type N-terminal" evidence="10">
    <location>
        <begin position="20"/>
        <end position="137"/>
    </location>
</feature>
<dbReference type="GO" id="GO:0016231">
    <property type="term" value="F:beta-N-acetylglucosaminidase activity"/>
    <property type="evidence" value="ECO:0007669"/>
    <property type="project" value="TreeGrafter"/>
</dbReference>
<evidence type="ECO:0000256" key="8">
    <source>
        <dbReference type="PIRSR" id="PIRSR001093-1"/>
    </source>
</evidence>
<evidence type="ECO:0000313" key="12">
    <source>
        <dbReference type="Proteomes" id="UP000008744"/>
    </source>
</evidence>
<keyword evidence="6 7" id="KW-0326">Glycosidase</keyword>
<dbReference type="PhylomeDB" id="B4GV37"/>
<proteinExistence type="inferred from homology"/>
<dbReference type="Pfam" id="PF14845">
    <property type="entry name" value="Glycohydro_20b2"/>
    <property type="match status" value="1"/>
</dbReference>
<evidence type="ECO:0000256" key="4">
    <source>
        <dbReference type="ARBA" id="ARBA00022801"/>
    </source>
</evidence>
<sequence length="558" mass="64676">MERFESQRDCRLSCGKYGSVWPMPTVETSLSHNRVHFDPQKIHFDVRAPSEATSQFLDETRRLFLGNLRKECRRDCTLASSAKIVVKANVISESLVLDWRTHENYKLVINTTEAAGTVVNIQATTVYGARHAFETVSNLVTGSVASGLLLVSDVIISDRPVYAHRGLMLDTSRNFIPLSYVRKTIGGMAASKMNVLHWHVVDAHSFPLEITRVPQMRIYGAYSSSQTYSHKEVVRLMKYARLRGIRIIIEIDGPAHAHNGWQWGPEEGLGHLSVCLNRIRWEAYCAAPPCGQLNPMNENMYTVLKQIFHQVAEMGSPEETIHMGGDEVYLSCWNTTKQIRDKMLDEGYDLSEKSFFRLWAQFHQRNLLAWEEINRRMYPSIPEPKPVILWSSRLTDPLAIENYLPKNRFIIQTWVDSHEPLNKMLLQRGYRIIVSTRDAWYLDHGFYGSTEYHTWRTVYNNKLPKSRDRRQVLGGEVCMWSESVDQNSLESRIWPRAGAAAERLWSNPKDAPELIERRFYRYRDRLVDRGIHADAVSPRYCVLHEGMCEHYFYDRDNK</sequence>
<dbReference type="CDD" id="cd06562">
    <property type="entry name" value="GH20_HexA_HexB-like"/>
    <property type="match status" value="1"/>
</dbReference>
<dbReference type="SUPFAM" id="SSF55545">
    <property type="entry name" value="beta-N-acetylhexosaminidase-like domain"/>
    <property type="match status" value="1"/>
</dbReference>
<dbReference type="HOGENOM" id="CLU_007082_0_1_1"/>
<keyword evidence="3" id="KW-0732">Signal</keyword>
<dbReference type="GO" id="GO:0005886">
    <property type="term" value="C:plasma membrane"/>
    <property type="evidence" value="ECO:0007669"/>
    <property type="project" value="TreeGrafter"/>
</dbReference>
<keyword evidence="5" id="KW-0325">Glycoprotein</keyword>
<dbReference type="EC" id="3.2.1.52" evidence="7"/>
<dbReference type="STRING" id="7234.B4GV37"/>
<comment type="similarity">
    <text evidence="2 7">Belongs to the glycosyl hydrolase 20 family.</text>
</comment>
<dbReference type="PIRSF" id="PIRSF001093">
    <property type="entry name" value="B-hxosamndse_ab_euk"/>
    <property type="match status" value="1"/>
</dbReference>
<dbReference type="SUPFAM" id="SSF51445">
    <property type="entry name" value="(Trans)glycosidases"/>
    <property type="match status" value="1"/>
</dbReference>
<dbReference type="GO" id="GO:0030203">
    <property type="term" value="P:glycosaminoglycan metabolic process"/>
    <property type="evidence" value="ECO:0007669"/>
    <property type="project" value="TreeGrafter"/>
</dbReference>
<dbReference type="Pfam" id="PF00728">
    <property type="entry name" value="Glyco_hydro_20"/>
    <property type="match status" value="1"/>
</dbReference>
<dbReference type="OrthoDB" id="428480at2759"/>
<evidence type="ECO:0000256" key="6">
    <source>
        <dbReference type="ARBA" id="ARBA00023295"/>
    </source>
</evidence>
<dbReference type="KEGG" id="dpe:6597244"/>
<dbReference type="InterPro" id="IPR015883">
    <property type="entry name" value="Glyco_hydro_20_cat"/>
</dbReference>
<evidence type="ECO:0000259" key="9">
    <source>
        <dbReference type="Pfam" id="PF00728"/>
    </source>
</evidence>
<evidence type="ECO:0000256" key="3">
    <source>
        <dbReference type="ARBA" id="ARBA00022729"/>
    </source>
</evidence>
<evidence type="ECO:0000256" key="1">
    <source>
        <dbReference type="ARBA" id="ARBA00001231"/>
    </source>
</evidence>
<evidence type="ECO:0000256" key="5">
    <source>
        <dbReference type="ARBA" id="ARBA00023180"/>
    </source>
</evidence>
<evidence type="ECO:0000256" key="2">
    <source>
        <dbReference type="ARBA" id="ARBA00006285"/>
    </source>
</evidence>
<dbReference type="Proteomes" id="UP000008744">
    <property type="component" value="Unassembled WGS sequence"/>
</dbReference>
<dbReference type="eggNOG" id="KOG2499">
    <property type="taxonomic scope" value="Eukaryota"/>
</dbReference>
<organism evidence="12">
    <name type="scientific">Drosophila persimilis</name>
    <name type="common">Fruit fly</name>
    <dbReference type="NCBI Taxonomy" id="7234"/>
    <lineage>
        <taxon>Eukaryota</taxon>
        <taxon>Metazoa</taxon>
        <taxon>Ecdysozoa</taxon>
        <taxon>Arthropoda</taxon>
        <taxon>Hexapoda</taxon>
        <taxon>Insecta</taxon>
        <taxon>Pterygota</taxon>
        <taxon>Neoptera</taxon>
        <taxon>Endopterygota</taxon>
        <taxon>Diptera</taxon>
        <taxon>Brachycera</taxon>
        <taxon>Muscomorpha</taxon>
        <taxon>Ephydroidea</taxon>
        <taxon>Drosophilidae</taxon>
        <taxon>Drosophila</taxon>
        <taxon>Sophophora</taxon>
    </lineage>
</organism>
<dbReference type="PANTHER" id="PTHR22600:SF42">
    <property type="entry name" value="BETA-N-ACETYLHEXOSAMINIDASE"/>
    <property type="match status" value="1"/>
</dbReference>
<dbReference type="GO" id="GO:0005975">
    <property type="term" value="P:carbohydrate metabolic process"/>
    <property type="evidence" value="ECO:0007669"/>
    <property type="project" value="InterPro"/>
</dbReference>
<dbReference type="InterPro" id="IPR025705">
    <property type="entry name" value="Beta_hexosaminidase_sua/sub"/>
</dbReference>
<evidence type="ECO:0000313" key="11">
    <source>
        <dbReference type="EMBL" id="EDW26574.1"/>
    </source>
</evidence>
<dbReference type="Gene3D" id="3.30.379.10">
    <property type="entry name" value="Chitobiase/beta-hexosaminidase domain 2-like"/>
    <property type="match status" value="1"/>
</dbReference>
<feature type="active site" description="Proton donor" evidence="8">
    <location>
        <position position="327"/>
    </location>
</feature>
<dbReference type="InterPro" id="IPR017853">
    <property type="entry name" value="GH"/>
</dbReference>
<dbReference type="AlphaFoldDB" id="B4GV37"/>
<dbReference type="EMBL" id="CH479192">
    <property type="protein sequence ID" value="EDW26574.1"/>
    <property type="molecule type" value="Genomic_DNA"/>
</dbReference>
<dbReference type="FunFam" id="3.20.20.80:FF:000063">
    <property type="entry name" value="Beta-hexosaminidase"/>
    <property type="match status" value="1"/>
</dbReference>
<comment type="catalytic activity">
    <reaction evidence="1 7">
        <text>Hydrolysis of terminal non-reducing N-acetyl-D-hexosamine residues in N-acetyl-beta-D-hexosaminides.</text>
        <dbReference type="EC" id="3.2.1.52"/>
    </reaction>
</comment>
<gene>
    <name evidence="11" type="primary">Dper\GL13089</name>
    <name evidence="11" type="ORF">Dper_GL13089</name>
</gene>
<dbReference type="PANTHER" id="PTHR22600">
    <property type="entry name" value="BETA-HEXOSAMINIDASE"/>
    <property type="match status" value="1"/>
</dbReference>
<dbReference type="OMA" id="DWRTHEN"/>
<dbReference type="Gene3D" id="3.20.20.80">
    <property type="entry name" value="Glycosidases"/>
    <property type="match status" value="1"/>
</dbReference>
<dbReference type="PRINTS" id="PR00738">
    <property type="entry name" value="GLHYDRLASE20"/>
</dbReference>
<dbReference type="InterPro" id="IPR029019">
    <property type="entry name" value="HEX_eukaryotic_N"/>
</dbReference>
<name>B4GV37_DROPE</name>
<evidence type="ECO:0000256" key="7">
    <source>
        <dbReference type="PIRNR" id="PIRNR001093"/>
    </source>
</evidence>
<keyword evidence="12" id="KW-1185">Reference proteome</keyword>
<evidence type="ECO:0000259" key="10">
    <source>
        <dbReference type="Pfam" id="PF14845"/>
    </source>
</evidence>